<dbReference type="AlphaFoldDB" id="A0A3S3U6L5"/>
<name>A0A3S3U6L5_9BACT</name>
<dbReference type="Proteomes" id="UP000287853">
    <property type="component" value="Unassembled WGS sequence"/>
</dbReference>
<dbReference type="EMBL" id="MTKO01000086">
    <property type="protein sequence ID" value="RWX44895.1"/>
    <property type="molecule type" value="Genomic_DNA"/>
</dbReference>
<sequence length="268" mass="31133">MSSFSARYGYKNNKEVEITIREDVPQEFRDFLIQLLYDIGFTSTKLREIFCRVLRKSPDNSNWSEPYIDSEVRRLLRECEWFKVYDILERILQVIEEQPYNFKGEELRTEISNFFIEEGYGWKISKSLIEMRSNESFEVVVQSAKNNLSKCQHTTANNELHEAIKDLSRRPSPDSTGAIQHSMASLECVAREITGDRKLTLGEIIKKNKNLIPKPLDQAVEKTWGFASEYGRHLKEGREPSFQEAELIVGICSSVGSYLLKLKKDNIF</sequence>
<dbReference type="InterPro" id="IPR049503">
    <property type="entry name" value="AbiJ_NTD4"/>
</dbReference>
<evidence type="ECO:0000313" key="3">
    <source>
        <dbReference type="Proteomes" id="UP000287853"/>
    </source>
</evidence>
<dbReference type="Pfam" id="PF18863">
    <property type="entry name" value="AbiJ_NTD4"/>
    <property type="match status" value="1"/>
</dbReference>
<evidence type="ECO:0000259" key="1">
    <source>
        <dbReference type="Pfam" id="PF18863"/>
    </source>
</evidence>
<accession>A0A3S3U6L5</accession>
<organism evidence="2 3">
    <name type="scientific">Candidatus Electrothrix aarhusensis</name>
    <dbReference type="NCBI Taxonomy" id="1859131"/>
    <lineage>
        <taxon>Bacteria</taxon>
        <taxon>Pseudomonadati</taxon>
        <taxon>Thermodesulfobacteriota</taxon>
        <taxon>Desulfobulbia</taxon>
        <taxon>Desulfobulbales</taxon>
        <taxon>Desulfobulbaceae</taxon>
        <taxon>Candidatus Electrothrix</taxon>
    </lineage>
</organism>
<feature type="domain" description="HEPN AbiJ-N-terminal" evidence="1">
    <location>
        <begin position="3"/>
        <end position="145"/>
    </location>
</feature>
<protein>
    <recommendedName>
        <fullName evidence="1">HEPN AbiJ-N-terminal domain-containing protein</fullName>
    </recommendedName>
</protein>
<evidence type="ECO:0000313" key="2">
    <source>
        <dbReference type="EMBL" id="RWX44895.1"/>
    </source>
</evidence>
<gene>
    <name evidence="2" type="ORF">H206_01252</name>
</gene>
<comment type="caution">
    <text evidence="2">The sequence shown here is derived from an EMBL/GenBank/DDBJ whole genome shotgun (WGS) entry which is preliminary data.</text>
</comment>
<proteinExistence type="predicted"/>
<reference evidence="2 3" key="1">
    <citation type="submission" date="2017-01" db="EMBL/GenBank/DDBJ databases">
        <title>The cable genome- insights into the physiology and evolution of filamentous bacteria capable of sulfide oxidation via long distance electron transfer.</title>
        <authorList>
            <person name="Schreiber L."/>
            <person name="Bjerg J.T."/>
            <person name="Boggild A."/>
            <person name="Van De Vossenberg J."/>
            <person name="Meysman F."/>
            <person name="Nielsen L.P."/>
            <person name="Schramm A."/>
            <person name="Kjeldsen K.U."/>
        </authorList>
    </citation>
    <scope>NUCLEOTIDE SEQUENCE [LARGE SCALE GENOMIC DNA]</scope>
    <source>
        <strain evidence="2">MCF</strain>
    </source>
</reference>
<keyword evidence="3" id="KW-1185">Reference proteome</keyword>